<protein>
    <recommendedName>
        <fullName evidence="3">Phage major tail protein, TP901-1 family</fullName>
    </recommendedName>
</protein>
<gene>
    <name evidence="2" type="ORF">S01H1_51972</name>
</gene>
<comment type="caution">
    <text evidence="2">The sequence shown here is derived from an EMBL/GenBank/DDBJ whole genome shotgun (WGS) entry which is preliminary data.</text>
</comment>
<name>X0WR53_9ZZZZ</name>
<accession>X0WR53</accession>
<dbReference type="AlphaFoldDB" id="X0WR53"/>
<feature type="compositionally biased region" description="Basic and acidic residues" evidence="1">
    <location>
        <begin position="35"/>
        <end position="49"/>
    </location>
</feature>
<proteinExistence type="predicted"/>
<evidence type="ECO:0008006" key="3">
    <source>
        <dbReference type="Google" id="ProtNLM"/>
    </source>
</evidence>
<feature type="region of interest" description="Disordered" evidence="1">
    <location>
        <begin position="27"/>
        <end position="49"/>
    </location>
</feature>
<dbReference type="EMBL" id="BARS01033572">
    <property type="protein sequence ID" value="GAG26983.1"/>
    <property type="molecule type" value="Genomic_DNA"/>
</dbReference>
<dbReference type="Pfam" id="PF06199">
    <property type="entry name" value="Phage_tail_2"/>
    <property type="match status" value="1"/>
</dbReference>
<sequence length="136" mass="14963">MAKVHGKAIYVSVYKTDGYYKVGGQKDGSMSISQDPKDTTDKDSGGWKEKELGNRELTIDFDAFLIEDNDYWLELKKGLIDGAGDHQKCNCQVDTPAYKYTGMFVMTGLNMAAPEADMATVSFSLVSDKGIIEVAK</sequence>
<dbReference type="InterPro" id="IPR011855">
    <property type="entry name" value="Phgtail_TP901_1"/>
</dbReference>
<organism evidence="2">
    <name type="scientific">marine sediment metagenome</name>
    <dbReference type="NCBI Taxonomy" id="412755"/>
    <lineage>
        <taxon>unclassified sequences</taxon>
        <taxon>metagenomes</taxon>
        <taxon>ecological metagenomes</taxon>
    </lineage>
</organism>
<evidence type="ECO:0000256" key="1">
    <source>
        <dbReference type="SAM" id="MobiDB-lite"/>
    </source>
</evidence>
<evidence type="ECO:0000313" key="2">
    <source>
        <dbReference type="EMBL" id="GAG26983.1"/>
    </source>
</evidence>
<reference evidence="2" key="1">
    <citation type="journal article" date="2014" name="Front. Microbiol.">
        <title>High frequency of phylogenetically diverse reductive dehalogenase-homologous genes in deep subseafloor sedimentary metagenomes.</title>
        <authorList>
            <person name="Kawai M."/>
            <person name="Futagami T."/>
            <person name="Toyoda A."/>
            <person name="Takaki Y."/>
            <person name="Nishi S."/>
            <person name="Hori S."/>
            <person name="Arai W."/>
            <person name="Tsubouchi T."/>
            <person name="Morono Y."/>
            <person name="Uchiyama I."/>
            <person name="Ito T."/>
            <person name="Fujiyama A."/>
            <person name="Inagaki F."/>
            <person name="Takami H."/>
        </authorList>
    </citation>
    <scope>NUCLEOTIDE SEQUENCE</scope>
    <source>
        <strain evidence="2">Expedition CK06-06</strain>
    </source>
</reference>